<dbReference type="GO" id="GO:0032259">
    <property type="term" value="P:methylation"/>
    <property type="evidence" value="ECO:0007669"/>
    <property type="project" value="UniProtKB-KW"/>
</dbReference>
<dbReference type="GO" id="GO:0007059">
    <property type="term" value="P:chromosome segregation"/>
    <property type="evidence" value="ECO:0007669"/>
    <property type="project" value="TreeGrafter"/>
</dbReference>
<dbReference type="InterPro" id="IPR029063">
    <property type="entry name" value="SAM-dependent_MTases_sf"/>
</dbReference>
<dbReference type="PANTHER" id="PTHR33375:SF1">
    <property type="entry name" value="CHROMOSOME-PARTITIONING PROTEIN PARB-RELATED"/>
    <property type="match status" value="1"/>
</dbReference>
<evidence type="ECO:0000256" key="2">
    <source>
        <dbReference type="ARBA" id="ARBA00022603"/>
    </source>
</evidence>
<keyword evidence="3" id="KW-0808">Transferase</keyword>
<dbReference type="InterPro" id="IPR015840">
    <property type="entry name" value="DNA_MeTrfase_ParB"/>
</dbReference>
<evidence type="ECO:0000259" key="4">
    <source>
        <dbReference type="SMART" id="SM00470"/>
    </source>
</evidence>
<dbReference type="PIRSF" id="PIRSF036758">
    <property type="entry name" value="Aden_M_ParB"/>
    <property type="match status" value="1"/>
</dbReference>
<evidence type="ECO:0000313" key="7">
    <source>
        <dbReference type="EMBL" id="CAB5225428.1"/>
    </source>
</evidence>
<dbReference type="InterPro" id="IPR002052">
    <property type="entry name" value="DNA_methylase_N6_adenine_CS"/>
</dbReference>
<keyword evidence="2 5" id="KW-0489">Methyltransferase</keyword>
<evidence type="ECO:0000313" key="5">
    <source>
        <dbReference type="EMBL" id="CAB4152201.1"/>
    </source>
</evidence>
<reference evidence="5" key="1">
    <citation type="submission" date="2020-04" db="EMBL/GenBank/DDBJ databases">
        <authorList>
            <person name="Chiriac C."/>
            <person name="Salcher M."/>
            <person name="Ghai R."/>
            <person name="Kavagutti S V."/>
        </authorList>
    </citation>
    <scope>NUCLEOTIDE SEQUENCE</scope>
</reference>
<dbReference type="InterPro" id="IPR003115">
    <property type="entry name" value="ParB_N"/>
</dbReference>
<dbReference type="PROSITE" id="PS00092">
    <property type="entry name" value="N6_MTASE"/>
    <property type="match status" value="1"/>
</dbReference>
<dbReference type="EMBL" id="LR798345">
    <property type="protein sequence ID" value="CAB5225428.1"/>
    <property type="molecule type" value="Genomic_DNA"/>
</dbReference>
<dbReference type="EMBL" id="LR796557">
    <property type="protein sequence ID" value="CAB4152201.1"/>
    <property type="molecule type" value="Genomic_DNA"/>
</dbReference>
<name>A0A6J5N2C8_9CAUD</name>
<dbReference type="PANTHER" id="PTHR33375">
    <property type="entry name" value="CHROMOSOME-PARTITIONING PROTEIN PARB-RELATED"/>
    <property type="match status" value="1"/>
</dbReference>
<dbReference type="CDD" id="cd16403">
    <property type="entry name" value="ParB_N_like_MT"/>
    <property type="match status" value="1"/>
</dbReference>
<sequence length="410" mass="45831">MSLRDYKSVPVGDLVKYKANSRTHSDEQIAKIVRSINEFGFTNPLLIDENNCIIAGHGRLAAAQVAGIDELPCIVLSGLSDEQKAALVIADNKIALDAGWDREILLGQFEFLKGFDYDLTLTGFDLEELSEIFPDELPDAFCGEDDLPLAVETQTQLGDLWLLGDHRLLCGDSTVATDVERLMNGNKADVVFTDPPYNVASDSKNFASDCSKAMNDLSNAEWDKDFDIKPALLNAINSSQDSATYYVWSSHFLIADIWDILKEYCDFYGYLVWSKPNPMPSLSKRHPTWNTELCAYGTRGTKRKVNFPKSGHFLSCREVVKKSDGSHPTQKPIELIEPLVEFSSTKGQLVLDLFGGSGSTLIACEKLKRKCFMMELSPEYCDVIIKRYENYSGKKAIREAKDGQTEIRDI</sequence>
<dbReference type="SUPFAM" id="SSF110849">
    <property type="entry name" value="ParB/Sulfiredoxin"/>
    <property type="match status" value="1"/>
</dbReference>
<evidence type="ECO:0000256" key="3">
    <source>
        <dbReference type="ARBA" id="ARBA00022679"/>
    </source>
</evidence>
<evidence type="ECO:0000256" key="1">
    <source>
        <dbReference type="ARBA" id="ARBA00006594"/>
    </source>
</evidence>
<dbReference type="Gene3D" id="3.90.1530.10">
    <property type="entry name" value="Conserved hypothetical protein from pyrococcus furiosus pfu- 392566-001, ParB domain"/>
    <property type="match status" value="1"/>
</dbReference>
<dbReference type="InterPro" id="IPR001091">
    <property type="entry name" value="RM_Methyltransferase"/>
</dbReference>
<organism evidence="5">
    <name type="scientific">uncultured Caudovirales phage</name>
    <dbReference type="NCBI Taxonomy" id="2100421"/>
    <lineage>
        <taxon>Viruses</taxon>
        <taxon>Duplodnaviria</taxon>
        <taxon>Heunggongvirae</taxon>
        <taxon>Uroviricota</taxon>
        <taxon>Caudoviricetes</taxon>
        <taxon>Peduoviridae</taxon>
        <taxon>Maltschvirus</taxon>
        <taxon>Maltschvirus maltsch</taxon>
    </lineage>
</organism>
<comment type="similarity">
    <text evidence="1">Belongs to the N(4)/N(6)-methyltransferase family.</text>
</comment>
<dbReference type="Pfam" id="PF02195">
    <property type="entry name" value="ParB_N"/>
    <property type="match status" value="1"/>
</dbReference>
<dbReference type="SMART" id="SM00470">
    <property type="entry name" value="ParB"/>
    <property type="match status" value="1"/>
</dbReference>
<dbReference type="InterPro" id="IPR002941">
    <property type="entry name" value="DNA_methylase_N4/N6"/>
</dbReference>
<dbReference type="InterPro" id="IPR036086">
    <property type="entry name" value="ParB/Sulfiredoxin_sf"/>
</dbReference>
<dbReference type="SUPFAM" id="SSF53335">
    <property type="entry name" value="S-adenosyl-L-methionine-dependent methyltransferases"/>
    <property type="match status" value="1"/>
</dbReference>
<dbReference type="Gene3D" id="3.40.50.150">
    <property type="entry name" value="Vaccinia Virus protein VP39"/>
    <property type="match status" value="1"/>
</dbReference>
<dbReference type="InterPro" id="IPR050336">
    <property type="entry name" value="Chromosome_partition/occlusion"/>
</dbReference>
<dbReference type="PRINTS" id="PR00508">
    <property type="entry name" value="S21N4MTFRASE"/>
</dbReference>
<evidence type="ECO:0000313" key="6">
    <source>
        <dbReference type="EMBL" id="CAB4157427.1"/>
    </source>
</evidence>
<dbReference type="GO" id="GO:0045881">
    <property type="term" value="P:positive regulation of sporulation resulting in formation of a cellular spore"/>
    <property type="evidence" value="ECO:0007669"/>
    <property type="project" value="TreeGrafter"/>
</dbReference>
<dbReference type="EMBL" id="LR796656">
    <property type="protein sequence ID" value="CAB4157427.1"/>
    <property type="molecule type" value="Genomic_DNA"/>
</dbReference>
<proteinExistence type="inferred from homology"/>
<dbReference type="GO" id="GO:0003677">
    <property type="term" value="F:DNA binding"/>
    <property type="evidence" value="ECO:0007669"/>
    <property type="project" value="InterPro"/>
</dbReference>
<feature type="domain" description="ParB-like N-terminal" evidence="4">
    <location>
        <begin position="7"/>
        <end position="92"/>
    </location>
</feature>
<dbReference type="Pfam" id="PF01555">
    <property type="entry name" value="N6_N4_Mtase"/>
    <property type="match status" value="1"/>
</dbReference>
<protein>
    <submittedName>
        <fullName evidence="5">COG0863 DNA modification methylase</fullName>
    </submittedName>
</protein>
<dbReference type="GO" id="GO:0008170">
    <property type="term" value="F:N-methyltransferase activity"/>
    <property type="evidence" value="ECO:0007669"/>
    <property type="project" value="InterPro"/>
</dbReference>
<accession>A0A6J5N2C8</accession>
<gene>
    <name evidence="5" type="ORF">UFOVP590_60</name>
    <name evidence="6" type="ORF">UFOVP685_24</name>
    <name evidence="7" type="ORF">UFOVP750_28</name>
</gene>